<gene>
    <name evidence="3" type="ORF">IV203_019921</name>
</gene>
<dbReference type="EMBL" id="JAGRRH010000004">
    <property type="protein sequence ID" value="KAG7371351.1"/>
    <property type="molecule type" value="Genomic_DNA"/>
</dbReference>
<feature type="signal peptide" evidence="2">
    <location>
        <begin position="1"/>
        <end position="24"/>
    </location>
</feature>
<dbReference type="Proteomes" id="UP000693970">
    <property type="component" value="Unassembled WGS sequence"/>
</dbReference>
<evidence type="ECO:0000256" key="2">
    <source>
        <dbReference type="SAM" id="SignalP"/>
    </source>
</evidence>
<feature type="chain" id="PRO_5039947193" evidence="2">
    <location>
        <begin position="25"/>
        <end position="397"/>
    </location>
</feature>
<feature type="compositionally biased region" description="Pro residues" evidence="1">
    <location>
        <begin position="230"/>
        <end position="270"/>
    </location>
</feature>
<evidence type="ECO:0000313" key="4">
    <source>
        <dbReference type="Proteomes" id="UP000693970"/>
    </source>
</evidence>
<proteinExistence type="predicted"/>
<feature type="compositionally biased region" description="Low complexity" evidence="1">
    <location>
        <begin position="102"/>
        <end position="112"/>
    </location>
</feature>
<accession>A0A9K3Q5E6</accession>
<comment type="caution">
    <text evidence="3">The sequence shown here is derived from an EMBL/GenBank/DDBJ whole genome shotgun (WGS) entry which is preliminary data.</text>
</comment>
<feature type="compositionally biased region" description="Basic and acidic residues" evidence="1">
    <location>
        <begin position="154"/>
        <end position="164"/>
    </location>
</feature>
<keyword evidence="4" id="KW-1185">Reference proteome</keyword>
<reference evidence="3" key="2">
    <citation type="submission" date="2021-04" db="EMBL/GenBank/DDBJ databases">
        <authorList>
            <person name="Podell S."/>
        </authorList>
    </citation>
    <scope>NUCLEOTIDE SEQUENCE</scope>
    <source>
        <strain evidence="3">Hildebrandi</strain>
    </source>
</reference>
<organism evidence="3 4">
    <name type="scientific">Nitzschia inconspicua</name>
    <dbReference type="NCBI Taxonomy" id="303405"/>
    <lineage>
        <taxon>Eukaryota</taxon>
        <taxon>Sar</taxon>
        <taxon>Stramenopiles</taxon>
        <taxon>Ochrophyta</taxon>
        <taxon>Bacillariophyta</taxon>
        <taxon>Bacillariophyceae</taxon>
        <taxon>Bacillariophycidae</taxon>
        <taxon>Bacillariales</taxon>
        <taxon>Bacillariaceae</taxon>
        <taxon>Nitzschia</taxon>
    </lineage>
</organism>
<dbReference type="AlphaFoldDB" id="A0A9K3Q5E6"/>
<feature type="region of interest" description="Disordered" evidence="1">
    <location>
        <begin position="98"/>
        <end position="270"/>
    </location>
</feature>
<reference evidence="3" key="1">
    <citation type="journal article" date="2021" name="Sci. Rep.">
        <title>Diploid genomic architecture of Nitzschia inconspicua, an elite biomass production diatom.</title>
        <authorList>
            <person name="Oliver A."/>
            <person name="Podell S."/>
            <person name="Pinowska A."/>
            <person name="Traller J.C."/>
            <person name="Smith S.R."/>
            <person name="McClure R."/>
            <person name="Beliaev A."/>
            <person name="Bohutskyi P."/>
            <person name="Hill E.A."/>
            <person name="Rabines A."/>
            <person name="Zheng H."/>
            <person name="Allen L.Z."/>
            <person name="Kuo A."/>
            <person name="Grigoriev I.V."/>
            <person name="Allen A.E."/>
            <person name="Hazlebeck D."/>
            <person name="Allen E.E."/>
        </authorList>
    </citation>
    <scope>NUCLEOTIDE SEQUENCE</scope>
    <source>
        <strain evidence="3">Hildebrandi</strain>
    </source>
</reference>
<name>A0A9K3Q5E6_9STRA</name>
<sequence length="397" mass="40872">MAHTLNVLLSMIVLVLSPLSLVGAAELHLEESAPLLNDTPIQKKQPVAASQTNKIRVSGDCHKKHRLDVDYEDEFRRLEKRINGFGAGMFVDGDATIPYVRGGSPSQGSVESEGQEKEEDGDEEDSNSAGLEDDDKDGCDVVDTGGDDDDDDDGQGKKAGKDGKGGSSGKKGDDDDDDDDGQGKKAGKGGKGGSSGKKGEDDGFGKKGGAKPVPTTPKPSVAPTILPTPHMTPPPTSPSTLPPTPLPTLPPTPLPTPLPTLPPTPLPTLPPTLPPTANCVATGNGGCFTESFQPDNNKCCEYTSGTASNVFCNGLGVCVRNENVFACPGSNRGISTGICIPESNNCGNSCADVCVNFCDCEGDPSASACSGQGVNCNAADATGPCCDCNCNIYCLDP</sequence>
<protein>
    <submittedName>
        <fullName evidence="3">Uncharacterized protein</fullName>
    </submittedName>
</protein>
<evidence type="ECO:0000256" key="1">
    <source>
        <dbReference type="SAM" id="MobiDB-lite"/>
    </source>
</evidence>
<feature type="compositionally biased region" description="Acidic residues" evidence="1">
    <location>
        <begin position="116"/>
        <end position="137"/>
    </location>
</feature>
<keyword evidence="2" id="KW-0732">Signal</keyword>
<evidence type="ECO:0000313" key="3">
    <source>
        <dbReference type="EMBL" id="KAG7371351.1"/>
    </source>
</evidence>